<dbReference type="EMBL" id="JAUSTW010000010">
    <property type="protein sequence ID" value="MDQ0201566.1"/>
    <property type="molecule type" value="Genomic_DNA"/>
</dbReference>
<protein>
    <submittedName>
        <fullName evidence="2">Uncharacterized protein</fullName>
    </submittedName>
</protein>
<comment type="caution">
    <text evidence="2">The sequence shown here is derived from an EMBL/GenBank/DDBJ whole genome shotgun (WGS) entry which is preliminary data.</text>
</comment>
<accession>A0ABT9Y1E2</accession>
<sequence length="71" mass="7991">MAQDLLGAEEGRDKEPGESKPLNRCILVGVEAVVVHTSVNYKKEVFNNEVRELLEKDSLLDDSYLVAEKRC</sequence>
<reference evidence="2 3" key="1">
    <citation type="submission" date="2023-07" db="EMBL/GenBank/DDBJ databases">
        <title>Genomic Encyclopedia of Type Strains, Phase IV (KMG-IV): sequencing the most valuable type-strain genomes for metagenomic binning, comparative biology and taxonomic classification.</title>
        <authorList>
            <person name="Goeker M."/>
        </authorList>
    </citation>
    <scope>NUCLEOTIDE SEQUENCE [LARGE SCALE GENOMIC DNA]</scope>
    <source>
        <strain evidence="2 3">DSM 27594</strain>
    </source>
</reference>
<keyword evidence="3" id="KW-1185">Reference proteome</keyword>
<evidence type="ECO:0000256" key="1">
    <source>
        <dbReference type="SAM" id="MobiDB-lite"/>
    </source>
</evidence>
<feature type="region of interest" description="Disordered" evidence="1">
    <location>
        <begin position="1"/>
        <end position="20"/>
    </location>
</feature>
<dbReference type="Proteomes" id="UP001224122">
    <property type="component" value="Unassembled WGS sequence"/>
</dbReference>
<dbReference type="RefSeq" id="WP_307412984.1">
    <property type="nucleotide sequence ID" value="NZ_JAUSTW010000010.1"/>
</dbReference>
<evidence type="ECO:0000313" key="3">
    <source>
        <dbReference type="Proteomes" id="UP001224122"/>
    </source>
</evidence>
<proteinExistence type="predicted"/>
<gene>
    <name evidence="2" type="ORF">J2S10_004774</name>
</gene>
<evidence type="ECO:0000313" key="2">
    <source>
        <dbReference type="EMBL" id="MDQ0201566.1"/>
    </source>
</evidence>
<name>A0ABT9Y1E2_9BACI</name>
<organism evidence="2 3">
    <name type="scientific">Neobacillus ginsengisoli</name>
    <dbReference type="NCBI Taxonomy" id="904295"/>
    <lineage>
        <taxon>Bacteria</taxon>
        <taxon>Bacillati</taxon>
        <taxon>Bacillota</taxon>
        <taxon>Bacilli</taxon>
        <taxon>Bacillales</taxon>
        <taxon>Bacillaceae</taxon>
        <taxon>Neobacillus</taxon>
    </lineage>
</organism>
<feature type="compositionally biased region" description="Basic and acidic residues" evidence="1">
    <location>
        <begin position="9"/>
        <end position="18"/>
    </location>
</feature>